<dbReference type="SUPFAM" id="SSF82866">
    <property type="entry name" value="Multidrug efflux transporter AcrB transmembrane domain"/>
    <property type="match status" value="2"/>
</dbReference>
<keyword evidence="1" id="KW-0472">Membrane</keyword>
<dbReference type="SUPFAM" id="SSF82693">
    <property type="entry name" value="Multidrug efflux transporter AcrB pore domain, PN1, PN2, PC1 and PC2 subdomains"/>
    <property type="match status" value="2"/>
</dbReference>
<proteinExistence type="predicted"/>
<dbReference type="PANTHER" id="PTHR32063">
    <property type="match status" value="1"/>
</dbReference>
<feature type="transmembrane region" description="Helical" evidence="1">
    <location>
        <begin position="959"/>
        <end position="979"/>
    </location>
</feature>
<dbReference type="InterPro" id="IPR001036">
    <property type="entry name" value="Acrflvin-R"/>
</dbReference>
<keyword evidence="1" id="KW-0812">Transmembrane</keyword>
<protein>
    <submittedName>
        <fullName evidence="2">Efflux RND transporter permease subunit</fullName>
    </submittedName>
</protein>
<keyword evidence="1" id="KW-1133">Transmembrane helix</keyword>
<dbReference type="Gene3D" id="1.20.1640.10">
    <property type="entry name" value="Multidrug efflux transporter AcrB transmembrane domain"/>
    <property type="match status" value="2"/>
</dbReference>
<dbReference type="SUPFAM" id="SSF82714">
    <property type="entry name" value="Multidrug efflux transporter AcrB TolC docking domain, DN and DC subdomains"/>
    <property type="match status" value="2"/>
</dbReference>
<dbReference type="Gene3D" id="3.30.2090.10">
    <property type="entry name" value="Multidrug efflux transporter AcrB TolC docking domain, DN and DC subdomains"/>
    <property type="match status" value="2"/>
</dbReference>
<feature type="transmembrane region" description="Helical" evidence="1">
    <location>
        <begin position="14"/>
        <end position="31"/>
    </location>
</feature>
<feature type="transmembrane region" description="Helical" evidence="1">
    <location>
        <begin position="857"/>
        <end position="875"/>
    </location>
</feature>
<feature type="transmembrane region" description="Helical" evidence="1">
    <location>
        <begin position="910"/>
        <end position="931"/>
    </location>
</feature>
<feature type="transmembrane region" description="Helical" evidence="1">
    <location>
        <begin position="463"/>
        <end position="487"/>
    </location>
</feature>
<dbReference type="EMBL" id="JARVLH010000002">
    <property type="protein sequence ID" value="MEX5284914.1"/>
    <property type="molecule type" value="Genomic_DNA"/>
</dbReference>
<dbReference type="PRINTS" id="PR00702">
    <property type="entry name" value="ACRIFLAVINRP"/>
</dbReference>
<evidence type="ECO:0000313" key="3">
    <source>
        <dbReference type="Proteomes" id="UP001559623"/>
    </source>
</evidence>
<reference evidence="2 3" key="1">
    <citation type="submission" date="2023-04" db="EMBL/GenBank/DDBJ databases">
        <title>Genome Sequence of Selenomonas sputigena ATCC 33150.</title>
        <authorList>
            <person name="Miller D.P."/>
            <person name="Anvari S."/>
            <person name="Polson S.W."/>
            <person name="Macdonald M."/>
            <person name="Mcdowell J.V."/>
        </authorList>
    </citation>
    <scope>NUCLEOTIDE SEQUENCE [LARGE SCALE GENOMIC DNA]</scope>
    <source>
        <strain evidence="2 3">ATCC 33150</strain>
    </source>
</reference>
<dbReference type="InterPro" id="IPR027463">
    <property type="entry name" value="AcrB_DN_DC_subdom"/>
</dbReference>
<feature type="transmembrane region" description="Helical" evidence="1">
    <location>
        <begin position="360"/>
        <end position="381"/>
    </location>
</feature>
<feature type="transmembrane region" description="Helical" evidence="1">
    <location>
        <begin position="525"/>
        <end position="544"/>
    </location>
</feature>
<name>A0ABV3X4D9_9FIRM</name>
<sequence>MKNLAEVSLKNKGLVWYFIIVILLGGIFAYAKLGRMEDPDFTIRQMVVSVAWPGATAEQVEEQVTDKLEKKLQDVPGLKELRSYSREGRAVIYVTLDDKTEKEDIRPTWRDVRNLCEDEKSALPDGVYGPYYDDRFDDVFGSVYAVTGDGWSYEEMRAQAEKTRRDLLSVENVQKVELIGVQSEKIYVEAARERLAQLGIPPDAIAAAIQTQGKMIPAGMIETETDNVYVRVTGAFDDVEAIRALPIRAAGRTFRLGDIASVTRRYAEPATPKMYFNGEPAVGIAVSMRPGGNILTLGADLQKEIAAIKEDLPLGLEIHQVSDQPQVVEESIDDFIATLREAVIIVLAVSFLTLGLRTGLVVACCIPLVLTGVFLFMYGAGIDLQKVSLGALIISLGLLVDDEIIAVEMMSVKLEEGLDRFRAASHAFRATALPMLTGTLITCAGFIPVAFSKGMAAEFCASLFPVIAAALLLSWIVSVMVAPLLGYRFIRIKAKRAEDGSAVLYQGRFYQGFRRVLDTFLAHRWLVLGGTALVFVFSVVLLGLCRQDFFPPSLRPEIIVEMRLPEGSSIKNTDDEAQRFAAFLDGFDSEYRNYSAYVGEGAPRFVLTLDPVLPADNYAQFVIVANDKDSREDLTAKIRAELAENFPNVRANLKFIQTGPPAAYPIMLRVEGTDKEKVMALANEVADLVADDENTRDVNLDWQEKSKVMHLALDQDKLKALGLSTQAVQQTLYTELTGMKAAELYEGDRTVDIMLRLKAEDRDDLSRLEELPIYLPQTGYVPLAQVAKISYGAENGVIWRRDLKPAVTVRADIIEGTPMDAAKKAYEATKELREKLPAGYAVEPDGSLADSEDSMEYLLVPVPAMIFIIMTLLIFQVREGRAMLITLLTAPLGIIGVACGMFLTGEPIGFVADLGILALSGMIIRNSVILIDQIQKHIKAGESPWQAVIDSAVLRFRPIMLTAAAAILGMIPLMTSSFWGPMAVAIASGLLAATVLTLLVLPVMYVVVYRVRRED</sequence>
<gene>
    <name evidence="2" type="ORF">QCO44_04540</name>
</gene>
<dbReference type="RefSeq" id="WP_368846631.1">
    <property type="nucleotide sequence ID" value="NZ_CP194411.1"/>
</dbReference>
<keyword evidence="3" id="KW-1185">Reference proteome</keyword>
<dbReference type="Pfam" id="PF00873">
    <property type="entry name" value="ACR_tran"/>
    <property type="match status" value="1"/>
</dbReference>
<organism evidence="2 3">
    <name type="scientific">Selenomonas sputigena</name>
    <dbReference type="NCBI Taxonomy" id="69823"/>
    <lineage>
        <taxon>Bacteria</taxon>
        <taxon>Bacillati</taxon>
        <taxon>Bacillota</taxon>
        <taxon>Negativicutes</taxon>
        <taxon>Selenomonadales</taxon>
        <taxon>Selenomonadaceae</taxon>
        <taxon>Selenomonas</taxon>
    </lineage>
</organism>
<dbReference type="Gene3D" id="3.30.70.1440">
    <property type="entry name" value="Multidrug efflux transporter AcrB pore domain"/>
    <property type="match status" value="1"/>
</dbReference>
<feature type="transmembrane region" description="Helical" evidence="1">
    <location>
        <begin position="985"/>
        <end position="1008"/>
    </location>
</feature>
<evidence type="ECO:0000256" key="1">
    <source>
        <dbReference type="SAM" id="Phobius"/>
    </source>
</evidence>
<feature type="transmembrane region" description="Helical" evidence="1">
    <location>
        <begin position="428"/>
        <end position="451"/>
    </location>
</feature>
<accession>A0ABV3X4D9</accession>
<dbReference type="PANTHER" id="PTHR32063:SF18">
    <property type="entry name" value="CATION EFFLUX SYSTEM PROTEIN"/>
    <property type="match status" value="1"/>
</dbReference>
<evidence type="ECO:0000313" key="2">
    <source>
        <dbReference type="EMBL" id="MEX5284914.1"/>
    </source>
</evidence>
<comment type="caution">
    <text evidence="2">The sequence shown here is derived from an EMBL/GenBank/DDBJ whole genome shotgun (WGS) entry which is preliminary data.</text>
</comment>
<feature type="transmembrane region" description="Helical" evidence="1">
    <location>
        <begin position="882"/>
        <end position="904"/>
    </location>
</feature>
<dbReference type="Gene3D" id="3.30.70.1430">
    <property type="entry name" value="Multidrug efflux transporter AcrB pore domain"/>
    <property type="match status" value="2"/>
</dbReference>
<dbReference type="Proteomes" id="UP001559623">
    <property type="component" value="Unassembled WGS sequence"/>
</dbReference>
<dbReference type="Gene3D" id="3.30.70.1320">
    <property type="entry name" value="Multidrug efflux transporter AcrB pore domain like"/>
    <property type="match status" value="1"/>
</dbReference>